<evidence type="ECO:0000313" key="2">
    <source>
        <dbReference type="Proteomes" id="UP000827986"/>
    </source>
</evidence>
<reference evidence="1" key="1">
    <citation type="submission" date="2021-09" db="EMBL/GenBank/DDBJ databases">
        <title>The genome of Mauremys mutica provides insights into the evolution of semi-aquatic lifestyle.</title>
        <authorList>
            <person name="Gong S."/>
            <person name="Gao Y."/>
        </authorList>
    </citation>
    <scope>NUCLEOTIDE SEQUENCE</scope>
    <source>
        <strain evidence="1">MM-2020</strain>
        <tissue evidence="1">Muscle</tissue>
    </source>
</reference>
<dbReference type="AlphaFoldDB" id="A0A9D3X7R8"/>
<dbReference type="Proteomes" id="UP000827986">
    <property type="component" value="Unassembled WGS sequence"/>
</dbReference>
<protein>
    <submittedName>
        <fullName evidence="1">Uncharacterized protein</fullName>
    </submittedName>
</protein>
<gene>
    <name evidence="1" type="ORF">KIL84_002551</name>
</gene>
<sequence length="107" mass="12207">MIPLSDVKLNFKRILYPLQESIKVLKKSVVQTLSVYFLHSQEGMFPATRGCPKKTLQSLGEQCCTRTIWPSWLLRNIGNTGYHVKLKRLKQISTAGGWYEQIPLIGS</sequence>
<keyword evidence="2" id="KW-1185">Reference proteome</keyword>
<name>A0A9D3X7R8_9SAUR</name>
<proteinExistence type="predicted"/>
<evidence type="ECO:0000313" key="1">
    <source>
        <dbReference type="EMBL" id="KAH1174407.1"/>
    </source>
</evidence>
<organism evidence="1 2">
    <name type="scientific">Mauremys mutica</name>
    <name type="common">yellowpond turtle</name>
    <dbReference type="NCBI Taxonomy" id="74926"/>
    <lineage>
        <taxon>Eukaryota</taxon>
        <taxon>Metazoa</taxon>
        <taxon>Chordata</taxon>
        <taxon>Craniata</taxon>
        <taxon>Vertebrata</taxon>
        <taxon>Euteleostomi</taxon>
        <taxon>Archelosauria</taxon>
        <taxon>Testudinata</taxon>
        <taxon>Testudines</taxon>
        <taxon>Cryptodira</taxon>
        <taxon>Durocryptodira</taxon>
        <taxon>Testudinoidea</taxon>
        <taxon>Geoemydidae</taxon>
        <taxon>Geoemydinae</taxon>
        <taxon>Mauremys</taxon>
    </lineage>
</organism>
<comment type="caution">
    <text evidence="1">The sequence shown here is derived from an EMBL/GenBank/DDBJ whole genome shotgun (WGS) entry which is preliminary data.</text>
</comment>
<dbReference type="EMBL" id="JAHDVG010000480">
    <property type="protein sequence ID" value="KAH1174407.1"/>
    <property type="molecule type" value="Genomic_DNA"/>
</dbReference>
<accession>A0A9D3X7R8</accession>